<keyword evidence="3" id="KW-0809">Transit peptide</keyword>
<dbReference type="OrthoDB" id="5989925at2759"/>
<dbReference type="InterPro" id="IPR026299">
    <property type="entry name" value="MRP-S31"/>
</dbReference>
<keyword evidence="11" id="KW-1185">Reference proteome</keyword>
<keyword evidence="4" id="KW-0689">Ribosomal protein</keyword>
<dbReference type="Pfam" id="PF15433">
    <property type="entry name" value="MRP-S31"/>
    <property type="match status" value="1"/>
</dbReference>
<evidence type="ECO:0000256" key="4">
    <source>
        <dbReference type="ARBA" id="ARBA00022980"/>
    </source>
</evidence>
<evidence type="ECO:0000256" key="6">
    <source>
        <dbReference type="ARBA" id="ARBA00023274"/>
    </source>
</evidence>
<organism evidence="10 11">
    <name type="scientific">Ceutorhynchus assimilis</name>
    <name type="common">cabbage seed weevil</name>
    <dbReference type="NCBI Taxonomy" id="467358"/>
    <lineage>
        <taxon>Eukaryota</taxon>
        <taxon>Metazoa</taxon>
        <taxon>Ecdysozoa</taxon>
        <taxon>Arthropoda</taxon>
        <taxon>Hexapoda</taxon>
        <taxon>Insecta</taxon>
        <taxon>Pterygota</taxon>
        <taxon>Neoptera</taxon>
        <taxon>Endopterygota</taxon>
        <taxon>Coleoptera</taxon>
        <taxon>Polyphaga</taxon>
        <taxon>Cucujiformia</taxon>
        <taxon>Curculionidae</taxon>
        <taxon>Ceutorhynchinae</taxon>
        <taxon>Ceutorhynchus</taxon>
    </lineage>
</organism>
<keyword evidence="6" id="KW-0687">Ribonucleoprotein</keyword>
<evidence type="ECO:0000256" key="7">
    <source>
        <dbReference type="ARBA" id="ARBA00035133"/>
    </source>
</evidence>
<evidence type="ECO:0000256" key="3">
    <source>
        <dbReference type="ARBA" id="ARBA00022946"/>
    </source>
</evidence>
<dbReference type="GO" id="GO:0003735">
    <property type="term" value="F:structural constituent of ribosome"/>
    <property type="evidence" value="ECO:0007669"/>
    <property type="project" value="InterPro"/>
</dbReference>
<accession>A0A9N9QLP5</accession>
<evidence type="ECO:0000256" key="9">
    <source>
        <dbReference type="SAM" id="MobiDB-lite"/>
    </source>
</evidence>
<gene>
    <name evidence="10" type="ORF">CEUTPL_LOCUS11001</name>
</gene>
<comment type="similarity">
    <text evidence="2">Belongs to the mitochondrion-specific ribosomal protein mS31 family.</text>
</comment>
<evidence type="ECO:0000256" key="5">
    <source>
        <dbReference type="ARBA" id="ARBA00023128"/>
    </source>
</evidence>
<reference evidence="10" key="1">
    <citation type="submission" date="2022-01" db="EMBL/GenBank/DDBJ databases">
        <authorList>
            <person name="King R."/>
        </authorList>
    </citation>
    <scope>NUCLEOTIDE SEQUENCE</scope>
</reference>
<protein>
    <recommendedName>
        <fullName evidence="7">Small ribosomal subunit protein mS31</fullName>
    </recommendedName>
    <alternativeName>
        <fullName evidence="8">28S ribosomal protein S31, mitochondrial</fullName>
    </alternativeName>
</protein>
<feature type="region of interest" description="Disordered" evidence="9">
    <location>
        <begin position="79"/>
        <end position="106"/>
    </location>
</feature>
<feature type="compositionally biased region" description="Basic and acidic residues" evidence="9">
    <location>
        <begin position="91"/>
        <end position="102"/>
    </location>
</feature>
<dbReference type="GO" id="GO:0005763">
    <property type="term" value="C:mitochondrial small ribosomal subunit"/>
    <property type="evidence" value="ECO:0007669"/>
    <property type="project" value="InterPro"/>
</dbReference>
<evidence type="ECO:0000256" key="1">
    <source>
        <dbReference type="ARBA" id="ARBA00004173"/>
    </source>
</evidence>
<proteinExistence type="inferred from homology"/>
<dbReference type="Proteomes" id="UP001152799">
    <property type="component" value="Chromosome 6"/>
</dbReference>
<feature type="region of interest" description="Disordered" evidence="9">
    <location>
        <begin position="187"/>
        <end position="213"/>
    </location>
</feature>
<comment type="subcellular location">
    <subcellularLocation>
        <location evidence="1">Mitochondrion</location>
    </subcellularLocation>
</comment>
<evidence type="ECO:0000313" key="11">
    <source>
        <dbReference type="Proteomes" id="UP001152799"/>
    </source>
</evidence>
<dbReference type="AlphaFoldDB" id="A0A9N9QLP5"/>
<dbReference type="PANTHER" id="PTHR13231:SF3">
    <property type="entry name" value="SMALL RIBOSOMAL SUBUNIT PROTEIN MS31"/>
    <property type="match status" value="1"/>
</dbReference>
<dbReference type="EMBL" id="OU892282">
    <property type="protein sequence ID" value="CAG9770549.1"/>
    <property type="molecule type" value="Genomic_DNA"/>
</dbReference>
<evidence type="ECO:0000313" key="10">
    <source>
        <dbReference type="EMBL" id="CAG9770549.1"/>
    </source>
</evidence>
<keyword evidence="5" id="KW-0496">Mitochondrion</keyword>
<sequence>MNLAQTLVRKLPTTIRYPSTISKISICQKSTTQAASSSSSSSSSSDSDDEIKKKKLSSNEAAARLNTLLQEMVTTSNKSFSELKLAKPKNKRAEGRKEKQKQTETVAEPVEKQVANAVKNVAESLGGDIKQTESELLMKLSNPVENSSVSNTSLSDILKGMKIEREVKPPQQSRAEQVRTALNKISTGSGVVQRRGDNQNQRRSRQPRMPMNVAEGQEPQNVDLFSGEALGIFTNPSDLKESPQIPTWQKLYEKELKLAVTHPPANYFQQVILWTEQGKFWQFPINNEFGLEEESKVYFADHIFLEEHLEPWCPPRGPIRHFMELVCVGLSKNNYLTVQAKKEHIEWFKNYFEEKKQLLQEVGALGDQVKQKSIDKE</sequence>
<evidence type="ECO:0000256" key="2">
    <source>
        <dbReference type="ARBA" id="ARBA00011057"/>
    </source>
</evidence>
<evidence type="ECO:0000256" key="8">
    <source>
        <dbReference type="ARBA" id="ARBA00035363"/>
    </source>
</evidence>
<dbReference type="PANTHER" id="PTHR13231">
    <property type="entry name" value="MITOCHONDRIAL RIBOSOMAL PROTEIN S31"/>
    <property type="match status" value="1"/>
</dbReference>
<feature type="region of interest" description="Disordered" evidence="9">
    <location>
        <begin position="31"/>
        <end position="60"/>
    </location>
</feature>
<name>A0A9N9QLP5_9CUCU</name>
<feature type="compositionally biased region" description="Low complexity" evidence="9">
    <location>
        <begin position="36"/>
        <end position="45"/>
    </location>
</feature>